<dbReference type="Pfam" id="PF00117">
    <property type="entry name" value="GATase"/>
    <property type="match status" value="1"/>
</dbReference>
<feature type="domain" description="Glutamine amidotransferase" evidence="1">
    <location>
        <begin position="25"/>
        <end position="184"/>
    </location>
</feature>
<dbReference type="InterPro" id="IPR029062">
    <property type="entry name" value="Class_I_gatase-like"/>
</dbReference>
<evidence type="ECO:0000313" key="3">
    <source>
        <dbReference type="Proteomes" id="UP000533598"/>
    </source>
</evidence>
<dbReference type="InterPro" id="IPR044992">
    <property type="entry name" value="ChyE-like"/>
</dbReference>
<accession>A0A7W7C8U0</accession>
<dbReference type="PANTHER" id="PTHR42695">
    <property type="entry name" value="GLUTAMINE AMIDOTRANSFERASE YLR126C-RELATED"/>
    <property type="match status" value="1"/>
</dbReference>
<dbReference type="PROSITE" id="PS51273">
    <property type="entry name" value="GATASE_TYPE_1"/>
    <property type="match status" value="1"/>
</dbReference>
<reference evidence="2 3" key="1">
    <citation type="submission" date="2020-08" db="EMBL/GenBank/DDBJ databases">
        <title>Sequencing the genomes of 1000 actinobacteria strains.</title>
        <authorList>
            <person name="Klenk H.-P."/>
        </authorList>
    </citation>
    <scope>NUCLEOTIDE SEQUENCE [LARGE SCALE GENOMIC DNA]</scope>
    <source>
        <strain evidence="2 3">DSM 44230</strain>
    </source>
</reference>
<dbReference type="RefSeq" id="WP_185002409.1">
    <property type="nucleotide sequence ID" value="NZ_BAAAUI010000079.1"/>
</dbReference>
<dbReference type="InterPro" id="IPR017926">
    <property type="entry name" value="GATASE"/>
</dbReference>
<dbReference type="EMBL" id="JACHMH010000001">
    <property type="protein sequence ID" value="MBB4676601.1"/>
    <property type="molecule type" value="Genomic_DNA"/>
</dbReference>
<evidence type="ECO:0000313" key="2">
    <source>
        <dbReference type="EMBL" id="MBB4676601.1"/>
    </source>
</evidence>
<name>A0A7W7C8U0_9PSEU</name>
<dbReference type="CDD" id="cd01741">
    <property type="entry name" value="GATase1_1"/>
    <property type="match status" value="1"/>
</dbReference>
<comment type="caution">
    <text evidence="2">The sequence shown here is derived from an EMBL/GenBank/DDBJ whole genome shotgun (WGS) entry which is preliminary data.</text>
</comment>
<dbReference type="PANTHER" id="PTHR42695:SF5">
    <property type="entry name" value="GLUTAMINE AMIDOTRANSFERASE YLR126C-RELATED"/>
    <property type="match status" value="1"/>
</dbReference>
<dbReference type="Gene3D" id="3.40.50.880">
    <property type="match status" value="1"/>
</dbReference>
<evidence type="ECO:0000259" key="1">
    <source>
        <dbReference type="Pfam" id="PF00117"/>
    </source>
</evidence>
<dbReference type="GO" id="GO:0005829">
    <property type="term" value="C:cytosol"/>
    <property type="evidence" value="ECO:0007669"/>
    <property type="project" value="TreeGrafter"/>
</dbReference>
<organism evidence="2 3">
    <name type="scientific">Crossiella cryophila</name>
    <dbReference type="NCBI Taxonomy" id="43355"/>
    <lineage>
        <taxon>Bacteria</taxon>
        <taxon>Bacillati</taxon>
        <taxon>Actinomycetota</taxon>
        <taxon>Actinomycetes</taxon>
        <taxon>Pseudonocardiales</taxon>
        <taxon>Pseudonocardiaceae</taxon>
        <taxon>Crossiella</taxon>
    </lineage>
</organism>
<gene>
    <name evidence="2" type="ORF">HNR67_002719</name>
</gene>
<dbReference type="SUPFAM" id="SSF52317">
    <property type="entry name" value="Class I glutamine amidotransferase-like"/>
    <property type="match status" value="1"/>
</dbReference>
<keyword evidence="2" id="KW-0808">Transferase</keyword>
<dbReference type="GO" id="GO:0016740">
    <property type="term" value="F:transferase activity"/>
    <property type="evidence" value="ECO:0007669"/>
    <property type="project" value="UniProtKB-KW"/>
</dbReference>
<dbReference type="AlphaFoldDB" id="A0A7W7C8U0"/>
<dbReference type="Proteomes" id="UP000533598">
    <property type="component" value="Unassembled WGS sequence"/>
</dbReference>
<keyword evidence="2" id="KW-0315">Glutamine amidotransferase</keyword>
<protein>
    <submittedName>
        <fullName evidence="2">GMP synthase-like glutamine amidotransferase</fullName>
    </submittedName>
</protein>
<proteinExistence type="predicted"/>
<sequence length="248" mass="26653">MTSVLVIQPSDLDPLGPLADWLLDAGAEIHLVRAGQEPIPASMEGYQALVCLGGEMGAYDDAEHPWLKDIRALLANAVGRRVPVLGICLGGQLLAAATGGQVRPGAVGPEVGTLLIAKRDAAAGDPLFEPLPMTPDVLQYHVDEIFTLPGGAVLLASSPKYVNQAFRVGDNAYGLQFHIETTPELVQRWAEHSPEEAAFAPRGHLEHDHLVERHQDLAEVWQPFTERFVRLAAGELSPAAPGRRLPLV</sequence>
<keyword evidence="3" id="KW-1185">Reference proteome</keyword>